<evidence type="ECO:0000313" key="5">
    <source>
        <dbReference type="EMBL" id="GAB0057140.1"/>
    </source>
</evidence>
<comment type="caution">
    <text evidence="5">The sequence shown here is derived from an EMBL/GenBank/DDBJ whole genome shotgun (WGS) entry which is preliminary data.</text>
</comment>
<protein>
    <submittedName>
        <fullName evidence="5">Molybdate transport system substrate-binding</fullName>
    </submittedName>
</protein>
<organism evidence="5 6">
    <name type="scientific">Candidatus Magnetaquiglobus chichijimensis</name>
    <dbReference type="NCBI Taxonomy" id="3141448"/>
    <lineage>
        <taxon>Bacteria</taxon>
        <taxon>Pseudomonadati</taxon>
        <taxon>Pseudomonadota</taxon>
        <taxon>Magnetococcia</taxon>
        <taxon>Magnetococcales</taxon>
        <taxon>Candidatus Magnetaquicoccaceae</taxon>
        <taxon>Candidatus Magnetaquiglobus</taxon>
    </lineage>
</organism>
<feature type="chain" id="PRO_5047399006" evidence="4">
    <location>
        <begin position="20"/>
        <end position="246"/>
    </location>
</feature>
<name>A0ABQ0C8W1_9PROT</name>
<accession>A0ABQ0C8W1</accession>
<dbReference type="Pfam" id="PF13531">
    <property type="entry name" value="SBP_bac_11"/>
    <property type="match status" value="1"/>
</dbReference>
<dbReference type="EMBL" id="BAAFGK010000004">
    <property type="protein sequence ID" value="GAB0057140.1"/>
    <property type="molecule type" value="Genomic_DNA"/>
</dbReference>
<keyword evidence="3 4" id="KW-0732">Signal</keyword>
<dbReference type="SUPFAM" id="SSF53850">
    <property type="entry name" value="Periplasmic binding protein-like II"/>
    <property type="match status" value="1"/>
</dbReference>
<dbReference type="Gene3D" id="3.40.190.10">
    <property type="entry name" value="Periplasmic binding protein-like II"/>
    <property type="match status" value="2"/>
</dbReference>
<gene>
    <name evidence="5" type="primary">modA</name>
    <name evidence="5" type="ORF">SIID45300_01463</name>
</gene>
<evidence type="ECO:0000256" key="2">
    <source>
        <dbReference type="ARBA" id="ARBA00022723"/>
    </source>
</evidence>
<dbReference type="CDD" id="cd13539">
    <property type="entry name" value="PBP2_AvModA"/>
    <property type="match status" value="1"/>
</dbReference>
<dbReference type="PANTHER" id="PTHR30632:SF14">
    <property type="entry name" value="TUNGSTATE_MOLYBDATE_CHROMATE-BINDING PROTEIN MODA"/>
    <property type="match status" value="1"/>
</dbReference>
<evidence type="ECO:0000256" key="4">
    <source>
        <dbReference type="SAM" id="SignalP"/>
    </source>
</evidence>
<feature type="signal peptide" evidence="4">
    <location>
        <begin position="1"/>
        <end position="19"/>
    </location>
</feature>
<dbReference type="InterPro" id="IPR044084">
    <property type="entry name" value="AvModA-like_subst-bd"/>
</dbReference>
<keyword evidence="6" id="KW-1185">Reference proteome</keyword>
<dbReference type="PIRSF" id="PIRSF004846">
    <property type="entry name" value="ModA"/>
    <property type="match status" value="1"/>
</dbReference>
<dbReference type="InterPro" id="IPR005950">
    <property type="entry name" value="ModA"/>
</dbReference>
<evidence type="ECO:0000256" key="3">
    <source>
        <dbReference type="ARBA" id="ARBA00022729"/>
    </source>
</evidence>
<dbReference type="Proteomes" id="UP001628193">
    <property type="component" value="Unassembled WGS sequence"/>
</dbReference>
<evidence type="ECO:0000256" key="1">
    <source>
        <dbReference type="ARBA" id="ARBA00009175"/>
    </source>
</evidence>
<dbReference type="RefSeq" id="WP_420904845.1">
    <property type="nucleotide sequence ID" value="NZ_BAAFGK010000004.1"/>
</dbReference>
<dbReference type="PANTHER" id="PTHR30632">
    <property type="entry name" value="MOLYBDATE-BINDING PERIPLASMIC PROTEIN"/>
    <property type="match status" value="1"/>
</dbReference>
<proteinExistence type="inferred from homology"/>
<keyword evidence="2" id="KW-0479">Metal-binding</keyword>
<comment type="similarity">
    <text evidence="1">Belongs to the bacterial solute-binding protein ModA family.</text>
</comment>
<evidence type="ECO:0000313" key="6">
    <source>
        <dbReference type="Proteomes" id="UP001628193"/>
    </source>
</evidence>
<dbReference type="NCBIfam" id="TIGR01256">
    <property type="entry name" value="modA"/>
    <property type="match status" value="1"/>
</dbReference>
<sequence length="246" mass="26462">MTIARDVWLWVLLISSATADEIQVAVAANFSAPAQKIVETFTAATGHKVALSAGSTGKLYAQIKNGAPFDVLLSADAQTPAKLETEGFGVSGSRFVYATGRLVLWSRRAGWVDDQGEVLGKGAFEHLAIADPKLAPYGAAAMEVLEKRNLVERLRPKFVQGENIAQTHQFVTSGSAELGFLALSQVMREGKIPEGSAWIVPAGLHRPILQEAVLLEKGRDNPAARAWLDHLRAPATRAMIATFGYE</sequence>
<reference evidence="5 6" key="1">
    <citation type="submission" date="2024-09" db="EMBL/GenBank/DDBJ databases">
        <title>Draft genome sequence of Candidatus Magnetaquicoccaceae bacterium FCR-1.</title>
        <authorList>
            <person name="Shimoshige H."/>
            <person name="Shimamura S."/>
            <person name="Taoka A."/>
            <person name="Kobayashi H."/>
            <person name="Maekawa T."/>
        </authorList>
    </citation>
    <scope>NUCLEOTIDE SEQUENCE [LARGE SCALE GENOMIC DNA]</scope>
    <source>
        <strain evidence="5 6">FCR-1</strain>
    </source>
</reference>
<dbReference type="InterPro" id="IPR050682">
    <property type="entry name" value="ModA/WtpA"/>
</dbReference>